<evidence type="ECO:0008006" key="3">
    <source>
        <dbReference type="Google" id="ProtNLM"/>
    </source>
</evidence>
<evidence type="ECO:0000313" key="1">
    <source>
        <dbReference type="EMBL" id="MFB2714986.1"/>
    </source>
</evidence>
<name>A0ABV4W472_9GAMM</name>
<comment type="caution">
    <text evidence="1">The sequence shown here is derived from an EMBL/GenBank/DDBJ whole genome shotgun (WGS) entry which is preliminary data.</text>
</comment>
<dbReference type="RefSeq" id="WP_374813303.1">
    <property type="nucleotide sequence ID" value="NZ_JBHFLD010000005.1"/>
</dbReference>
<sequence length="321" mass="36478">MEKSRRLWTVGLLTLAAITLSGCKVSATSGDRYYDRDEQHFSRGYFLDARDTGRYFPEGRWSLNYETEVCIGDTLYFETADRRVRVYGSPAYSENTFRAAATEVSTRIDGVLNRFRMSWRDFVDERSSAVPYPEQVIACLSPRVSTNNLASGTLAAVAVAPYHRSWPYEAGQIFTHELAHYVQENLSRYNAAASLLPYWFAEGQAALVAGDPVAPAYRHYDYDPLRDATRNDASNVSYRFEHYALAYRYLERANGALEMTLLLDLVQFMDWTGDYRGVISSGESRAFMEAFDAMELVDHRGRYLSFARFRADYHALVGAGA</sequence>
<dbReference type="EMBL" id="JBHFLD010000005">
    <property type="protein sequence ID" value="MFB2714986.1"/>
    <property type="molecule type" value="Genomic_DNA"/>
</dbReference>
<organism evidence="1 2">
    <name type="scientific">Marinobacter shengliensis</name>
    <dbReference type="NCBI Taxonomy" id="1389223"/>
    <lineage>
        <taxon>Bacteria</taxon>
        <taxon>Pseudomonadati</taxon>
        <taxon>Pseudomonadota</taxon>
        <taxon>Gammaproteobacteria</taxon>
        <taxon>Pseudomonadales</taxon>
        <taxon>Marinobacteraceae</taxon>
        <taxon>Marinobacter</taxon>
    </lineage>
</organism>
<protein>
    <recommendedName>
        <fullName evidence="3">Peptidase MA-like domain-containing protein</fullName>
    </recommendedName>
</protein>
<accession>A0ABV4W472</accession>
<reference evidence="1 2" key="1">
    <citation type="submission" date="2024-09" db="EMBL/GenBank/DDBJ databases">
        <title>Draft genome sequences of 6 high pH adapted Marinobacter shengliensis sp. isolated from Mariana forearc serpentinite mud volcanoes.</title>
        <authorList>
            <person name="Elkassas S."/>
            <person name="Serres M."/>
            <person name="Michael N."/>
            <person name="Amina P."/>
            <person name="Teodora Z."/>
            <person name="Julie H."/>
        </authorList>
    </citation>
    <scope>NUCLEOTIDE SEQUENCE [LARGE SCALE GENOMIC DNA]</scope>
    <source>
        <strain evidence="1 2">EB4</strain>
    </source>
</reference>
<gene>
    <name evidence="1" type="ORF">ACE05E_05755</name>
</gene>
<evidence type="ECO:0000313" key="2">
    <source>
        <dbReference type="Proteomes" id="UP001576762"/>
    </source>
</evidence>
<proteinExistence type="predicted"/>
<dbReference type="Proteomes" id="UP001576762">
    <property type="component" value="Unassembled WGS sequence"/>
</dbReference>
<dbReference type="PROSITE" id="PS51257">
    <property type="entry name" value="PROKAR_LIPOPROTEIN"/>
    <property type="match status" value="1"/>
</dbReference>
<keyword evidence="2" id="KW-1185">Reference proteome</keyword>